<dbReference type="InterPro" id="IPR017956">
    <property type="entry name" value="AT_hook_DNA-bd_motif"/>
</dbReference>
<name>A0A6G1K1T4_9PLEO</name>
<feature type="compositionally biased region" description="Low complexity" evidence="1">
    <location>
        <begin position="718"/>
        <end position="727"/>
    </location>
</feature>
<dbReference type="Proteomes" id="UP000799428">
    <property type="component" value="Unassembled WGS sequence"/>
</dbReference>
<feature type="compositionally biased region" description="Polar residues" evidence="1">
    <location>
        <begin position="1"/>
        <end position="10"/>
    </location>
</feature>
<evidence type="ECO:0000256" key="1">
    <source>
        <dbReference type="SAM" id="MobiDB-lite"/>
    </source>
</evidence>
<evidence type="ECO:0000313" key="3">
    <source>
        <dbReference type="Proteomes" id="UP000799428"/>
    </source>
</evidence>
<keyword evidence="3" id="KW-1185">Reference proteome</keyword>
<proteinExistence type="predicted"/>
<feature type="region of interest" description="Disordered" evidence="1">
    <location>
        <begin position="547"/>
        <end position="600"/>
    </location>
</feature>
<feature type="region of interest" description="Disordered" evidence="1">
    <location>
        <begin position="1"/>
        <end position="248"/>
    </location>
</feature>
<feature type="region of interest" description="Disordered" evidence="1">
    <location>
        <begin position="679"/>
        <end position="747"/>
    </location>
</feature>
<feature type="compositionally biased region" description="Basic and acidic residues" evidence="1">
    <location>
        <begin position="198"/>
        <end position="208"/>
    </location>
</feature>
<sequence length="1364" mass="148628">MAPQSVTSAMSSDDYDHDYLSSSPDPLAGSIGTSTKTKSRRKPARATKTPLGSTSPSKQNRHPSIAEQVMTQFSSPSKSMVLSTGRSGDASPWRIKVTVEAEPGSDSNMESPLVKHMTRTKTTTVPLKDPDASSPVKRVGRPRKSDAANSTKSKRSGTPVRRNTTPKEQRSSGGAGNADVEFADISPKKRPGRPRKSVQVEDESRLDFNGEQPTARFSSDVGVSNSAPKRRGRPRKSIQPISQDHDEDEDIFTGAAASISPEVSEAADALIDITPKKRRARPRKNQLAREDADILDVIEDLADTTSAISVLSQTEVTGVQIPAATPQSAPNSVVSIIQTTLATPPDPQPKPVPNQTLNSISLLPPKAKEKSRRAKLMEYDEPTVFTPPQTELSQRLRARKGTPVNKGTINIEDESDEEDEIDTPSATDEEDDMVESSAQNPQHHVPEGHFADSLLQAVVGVEAAESSEAEAINDADDDCDELDDVTNFAFDEGTTRMVDDSTILESENFSMISVDSFLSHGSPPNANTTNSPAVGHIDSLLDHSHVQAPSNTSRKTYSSPHQSEELPPTTSTIAPVGYQAKSSTQAPPKREQTPLIDTRCPSNPPSIVSAHISSSNTEAPRLGQVVKAGVALQGVLDPNRITPTAQTPKNALEKQRDGLDDLFRGFSERTRKELQDGLRLGEQLAQQNPAGQGSSLALSSPCKVPVPAESSDDIFRPRASSRASRLLTPEDQAEYTLPHPPSMEDSEIHYPTLEAPEQDSHLISPARSEDEMSWKADTPQAQAIAASKNAVTMAVHDNQDDFSDIWQEEASRSKESLMDVQTASEKTPQLQDFLDNDGPIKSARGKLPKTWRRKSSNDFHYSDEAEPEPEPEQQTTTSATGSYASTPAKLDKGKGKAVASPIIEQYYGEDDEDNSSEASDDTGMFFQSNLPSVFNKTKTVEQQAQTTEKLDLSLLLAEGNSLLPESSPVVSMAKTPAVPNPFKNNPPRFAALQSSPVKSSPLRRELRASDLDSSSRQSLEESSMLPQSSPFRTMIDDDQDSMGSDQRQFRVEFEGQTNSSIRNVRNEADEYLQAYVPQDRTLGDVEEVTEQSHSYQTTMLPSSPPQVIKPSSLAPSSLAPRRTYAPLFENVQSTAASSSNARSSNASVRDTHSARPQSSTPIIAKAPPSEETAQDGIFTRLTTSLWGALGTTAPPSPHPIVARYNPLPKVEPWTKTHYKTLDTLYQLHKNQPVLFAPSKSSKTSNTNNALLDCFQRQHGKKDCKYVGARFSSWGYSITLTESLVVICAVYMQLLTLNNIADYEQESGKKIEMGDCGPGPVGTPIEGYEVVRRLATVIMGEQLRRDERRGKQIRREGGMSVVWPK</sequence>
<protein>
    <submittedName>
        <fullName evidence="2">Uncharacterized protein</fullName>
    </submittedName>
</protein>
<feature type="compositionally biased region" description="Low complexity" evidence="1">
    <location>
        <begin position="1011"/>
        <end position="1023"/>
    </location>
</feature>
<feature type="compositionally biased region" description="Polar residues" evidence="1">
    <location>
        <begin position="1091"/>
        <end position="1101"/>
    </location>
</feature>
<feature type="compositionally biased region" description="Polar residues" evidence="1">
    <location>
        <begin position="819"/>
        <end position="830"/>
    </location>
</feature>
<dbReference type="SMART" id="SM00384">
    <property type="entry name" value="AT_hook"/>
    <property type="match status" value="4"/>
</dbReference>
<feature type="compositionally biased region" description="Polar residues" evidence="1">
    <location>
        <begin position="547"/>
        <end position="561"/>
    </location>
</feature>
<feature type="region of interest" description="Disordered" evidence="1">
    <location>
        <begin position="1089"/>
        <end position="1115"/>
    </location>
</feature>
<feature type="compositionally biased region" description="Polar residues" evidence="1">
    <location>
        <begin position="211"/>
        <end position="227"/>
    </location>
</feature>
<feature type="compositionally biased region" description="Polar residues" evidence="1">
    <location>
        <begin position="69"/>
        <end position="86"/>
    </location>
</feature>
<feature type="compositionally biased region" description="Polar residues" evidence="1">
    <location>
        <begin position="684"/>
        <end position="698"/>
    </location>
</feature>
<feature type="compositionally biased region" description="Acidic residues" evidence="1">
    <location>
        <begin position="907"/>
        <end position="920"/>
    </location>
</feature>
<feature type="compositionally biased region" description="Low complexity" evidence="1">
    <location>
        <begin position="872"/>
        <end position="888"/>
    </location>
</feature>
<accession>A0A6G1K1T4</accession>
<dbReference type="GO" id="GO:0003677">
    <property type="term" value="F:DNA binding"/>
    <property type="evidence" value="ECO:0007669"/>
    <property type="project" value="InterPro"/>
</dbReference>
<feature type="region of interest" description="Disordered" evidence="1">
    <location>
        <begin position="341"/>
        <end position="372"/>
    </location>
</feature>
<dbReference type="EMBL" id="MU005776">
    <property type="protein sequence ID" value="KAF2706347.1"/>
    <property type="molecule type" value="Genomic_DNA"/>
</dbReference>
<feature type="compositionally biased region" description="Acidic residues" evidence="1">
    <location>
        <begin position="411"/>
        <end position="434"/>
    </location>
</feature>
<feature type="region of interest" description="Disordered" evidence="1">
    <location>
        <begin position="385"/>
        <end position="446"/>
    </location>
</feature>
<dbReference type="OrthoDB" id="3946221at2759"/>
<organism evidence="2 3">
    <name type="scientific">Pleomassaria siparia CBS 279.74</name>
    <dbReference type="NCBI Taxonomy" id="1314801"/>
    <lineage>
        <taxon>Eukaryota</taxon>
        <taxon>Fungi</taxon>
        <taxon>Dikarya</taxon>
        <taxon>Ascomycota</taxon>
        <taxon>Pezizomycotina</taxon>
        <taxon>Dothideomycetes</taxon>
        <taxon>Pleosporomycetidae</taxon>
        <taxon>Pleosporales</taxon>
        <taxon>Pleomassariaceae</taxon>
        <taxon>Pleomassaria</taxon>
    </lineage>
</organism>
<reference evidence="2" key="1">
    <citation type="journal article" date="2020" name="Stud. Mycol.">
        <title>101 Dothideomycetes genomes: a test case for predicting lifestyles and emergence of pathogens.</title>
        <authorList>
            <person name="Haridas S."/>
            <person name="Albert R."/>
            <person name="Binder M."/>
            <person name="Bloem J."/>
            <person name="Labutti K."/>
            <person name="Salamov A."/>
            <person name="Andreopoulos B."/>
            <person name="Baker S."/>
            <person name="Barry K."/>
            <person name="Bills G."/>
            <person name="Bluhm B."/>
            <person name="Cannon C."/>
            <person name="Castanera R."/>
            <person name="Culley D."/>
            <person name="Daum C."/>
            <person name="Ezra D."/>
            <person name="Gonzalez J."/>
            <person name="Henrissat B."/>
            <person name="Kuo A."/>
            <person name="Liang C."/>
            <person name="Lipzen A."/>
            <person name="Lutzoni F."/>
            <person name="Magnuson J."/>
            <person name="Mondo S."/>
            <person name="Nolan M."/>
            <person name="Ohm R."/>
            <person name="Pangilinan J."/>
            <person name="Park H.-J."/>
            <person name="Ramirez L."/>
            <person name="Alfaro M."/>
            <person name="Sun H."/>
            <person name="Tritt A."/>
            <person name="Yoshinaga Y."/>
            <person name="Zwiers L.-H."/>
            <person name="Turgeon B."/>
            <person name="Goodwin S."/>
            <person name="Spatafora J."/>
            <person name="Crous P."/>
            <person name="Grigoriev I."/>
        </authorList>
    </citation>
    <scope>NUCLEOTIDE SEQUENCE</scope>
    <source>
        <strain evidence="2">CBS 279.74</strain>
    </source>
</reference>
<feature type="region of interest" description="Disordered" evidence="1">
    <location>
        <begin position="974"/>
        <end position="1045"/>
    </location>
</feature>
<feature type="region of interest" description="Disordered" evidence="1">
    <location>
        <begin position="802"/>
        <end position="927"/>
    </location>
</feature>
<feature type="compositionally biased region" description="Basic residues" evidence="1">
    <location>
        <begin position="843"/>
        <end position="854"/>
    </location>
</feature>
<evidence type="ECO:0000313" key="2">
    <source>
        <dbReference type="EMBL" id="KAF2706347.1"/>
    </source>
</evidence>
<feature type="region of interest" description="Disordered" evidence="1">
    <location>
        <begin position="1134"/>
        <end position="1172"/>
    </location>
</feature>
<feature type="compositionally biased region" description="Low complexity" evidence="1">
    <location>
        <begin position="1134"/>
        <end position="1147"/>
    </location>
</feature>
<gene>
    <name evidence="2" type="ORF">K504DRAFT_459645</name>
</gene>